<evidence type="ECO:0000313" key="4">
    <source>
        <dbReference type="EMBL" id="GAA4535312.1"/>
    </source>
</evidence>
<dbReference type="Pfam" id="PF08665">
    <property type="entry name" value="PglZ"/>
    <property type="match status" value="1"/>
</dbReference>
<dbReference type="InterPro" id="IPR058880">
    <property type="entry name" value="PglZ_N"/>
</dbReference>
<dbReference type="InterPro" id="IPR058882">
    <property type="entry name" value="PglZ_C"/>
</dbReference>
<evidence type="ECO:0000259" key="3">
    <source>
        <dbReference type="Pfam" id="PF25863"/>
    </source>
</evidence>
<evidence type="ECO:0000259" key="2">
    <source>
        <dbReference type="Pfam" id="PF25862"/>
    </source>
</evidence>
<feature type="domain" description="Alkaline phosphatase-like protein PglZ C-terminal" evidence="3">
    <location>
        <begin position="767"/>
        <end position="866"/>
    </location>
</feature>
<feature type="region of interest" description="Disordered" evidence="1">
    <location>
        <begin position="727"/>
        <end position="762"/>
    </location>
</feature>
<dbReference type="EMBL" id="BAABGT010000002">
    <property type="protein sequence ID" value="GAA4535312.1"/>
    <property type="molecule type" value="Genomic_DNA"/>
</dbReference>
<dbReference type="RefSeq" id="WP_345411479.1">
    <property type="nucleotide sequence ID" value="NZ_BAABGT010000002.1"/>
</dbReference>
<gene>
    <name evidence="4" type="primary">pglZ</name>
    <name evidence="4" type="ORF">GCM10023175_00730</name>
</gene>
<sequence length="871" mass="92123">MTATDTATAGERAILGRIRTQLGKLAPTCRALGIRTAEEPRWRGEPTAVIEGRRLRIAPCSSVLGVLDALASAADDEITVLLTNLAERDLGDAVLAKLHKGRLLEADRYTLVRDLLGARSLDPRISKDVWLVDALITLANAERIPSLTGTTLSRRRAVSLVVQARLGADPEQADLPALVSAFDDTLVRAEWRGLSEAERRGLVGELVNSHGPGVGAVAALAETRDDLLAELLVIQAVTDAPEDHKRAIATFAVVQHRFEQPRPTRSALAEAGAAAVASVDAAPEARLAQQIRVADAKLEELSATELAEHSPVLGRGFTERLARAAQFQTKESFAALEGHRSARAERHRVERVRAAARLERWLVGKPATGVDTVAAGLSRHMAEIAWVDRALTQVRAGDPDPRVATVLASAATRAGGVRADLDRAFAAQLARLDRTPSSVLAVETFLEKVVAPLGAQTRVLLVVVDGMSGAVATDLAEELTARRTGWTEIVRSESPGREALVAALPTETAYSRTSLLCARLTTGDQAKEKATFPGHRFWPANGAALFHKAAVAGADGADLGFDLDQAVGEEGPAVTAVVLNTVDDSLAKGRQSRDPRWRPDDVAGLSALLTRAVGAGRIVLLVSDHGHVLEHGSVLRSAAGASARWRPESGVVGADEVLVTGERVLTAERRAILAATEEVRFGAKAHGYHGGATLAEAVIPLVALLPPGMEAPTGWTATSIAPPTWWDDLPEPVVVGPPDPPRRKPGKRKPEPQGDGLFDLTPAPVAATRGSRLVGSPTFVEALSELPANRVPAAEVFRDVVDLLVASGGRAALTGLASAGGVAGRNPRALVSVLRRVLNRDGYPVLELVDGGRAVKLDIALLDEQFPDKRS</sequence>
<comment type="caution">
    <text evidence="4">The sequence shown here is derived from an EMBL/GenBank/DDBJ whole genome shotgun (WGS) entry which is preliminary data.</text>
</comment>
<reference evidence="5" key="1">
    <citation type="journal article" date="2019" name="Int. J. Syst. Evol. Microbiol.">
        <title>The Global Catalogue of Microorganisms (GCM) 10K type strain sequencing project: providing services to taxonomists for standard genome sequencing and annotation.</title>
        <authorList>
            <consortium name="The Broad Institute Genomics Platform"/>
            <consortium name="The Broad Institute Genome Sequencing Center for Infectious Disease"/>
            <person name="Wu L."/>
            <person name="Ma J."/>
        </authorList>
    </citation>
    <scope>NUCLEOTIDE SEQUENCE [LARGE SCALE GENOMIC DNA]</scope>
    <source>
        <strain evidence="5">JCM 17906</strain>
    </source>
</reference>
<proteinExistence type="predicted"/>
<protein>
    <submittedName>
        <fullName evidence="4">BREX-2 system phosphatase PglZ</fullName>
    </submittedName>
</protein>
<dbReference type="InterPro" id="IPR047992">
    <property type="entry name" value="BREX_PglZ"/>
</dbReference>
<evidence type="ECO:0000256" key="1">
    <source>
        <dbReference type="SAM" id="MobiDB-lite"/>
    </source>
</evidence>
<name>A0ABP8RCV7_9PSEU</name>
<dbReference type="NCBIfam" id="NF033446">
    <property type="entry name" value="BREX_PglZ_2"/>
    <property type="match status" value="1"/>
</dbReference>
<keyword evidence="5" id="KW-1185">Reference proteome</keyword>
<feature type="domain" description="Alkaline phosphatase-like protein PglZ N-terminal" evidence="2">
    <location>
        <begin position="31"/>
        <end position="104"/>
    </location>
</feature>
<dbReference type="Proteomes" id="UP001501598">
    <property type="component" value="Unassembled WGS sequence"/>
</dbReference>
<dbReference type="Pfam" id="PF25863">
    <property type="entry name" value="PglZ_C"/>
    <property type="match status" value="1"/>
</dbReference>
<organism evidence="4 5">
    <name type="scientific">Pseudonocardia xishanensis</name>
    <dbReference type="NCBI Taxonomy" id="630995"/>
    <lineage>
        <taxon>Bacteria</taxon>
        <taxon>Bacillati</taxon>
        <taxon>Actinomycetota</taxon>
        <taxon>Actinomycetes</taxon>
        <taxon>Pseudonocardiales</taxon>
        <taxon>Pseudonocardiaceae</taxon>
        <taxon>Pseudonocardia</taxon>
    </lineage>
</organism>
<dbReference type="Pfam" id="PF25862">
    <property type="entry name" value="PglZ_1st"/>
    <property type="match status" value="1"/>
</dbReference>
<accession>A0ABP8RCV7</accession>
<evidence type="ECO:0000313" key="5">
    <source>
        <dbReference type="Proteomes" id="UP001501598"/>
    </source>
</evidence>